<evidence type="ECO:0000256" key="9">
    <source>
        <dbReference type="HAMAP-Rule" id="MF_00161"/>
    </source>
</evidence>
<comment type="pathway">
    <text evidence="9">Protein modification; lipoprotein biosynthesis (signal peptide cleavage).</text>
</comment>
<keyword evidence="5 9" id="KW-0064">Aspartyl protease</keyword>
<comment type="similarity">
    <text evidence="1 9 10">Belongs to the peptidase A8 family.</text>
</comment>
<dbReference type="Pfam" id="PF01252">
    <property type="entry name" value="Peptidase_A8"/>
    <property type="match status" value="1"/>
</dbReference>
<comment type="subcellular location">
    <subcellularLocation>
        <location evidence="9">Cell membrane</location>
        <topology evidence="9">Multi-pass membrane protein</topology>
    </subcellularLocation>
</comment>
<sequence length="188" mass="19925">MQAAGGTAIAATGTRRLLSPRGAWLVALGVGLLGFLIDLATKTLALAFLDPQRPIELLGGLLTLRLIFNPGAAFSMGEGVTPLFTGISVVALVFVLWRLVPRVRHLGWTVALGLVIAGILGNLTDRLFRPPGFLHGHVVDFLQLPNFAIFNVADMCITFAAVTIVWLVVITQVDLAGVSTRSADKATT</sequence>
<evidence type="ECO:0000256" key="6">
    <source>
        <dbReference type="ARBA" id="ARBA00022801"/>
    </source>
</evidence>
<evidence type="ECO:0000256" key="8">
    <source>
        <dbReference type="ARBA" id="ARBA00023136"/>
    </source>
</evidence>
<dbReference type="AlphaFoldDB" id="A0A4Q2EIE5"/>
<keyword evidence="2 9" id="KW-1003">Cell membrane</keyword>
<dbReference type="GO" id="GO:0004190">
    <property type="term" value="F:aspartic-type endopeptidase activity"/>
    <property type="evidence" value="ECO:0007669"/>
    <property type="project" value="UniProtKB-UniRule"/>
</dbReference>
<feature type="transmembrane region" description="Helical" evidence="9">
    <location>
        <begin position="144"/>
        <end position="169"/>
    </location>
</feature>
<dbReference type="InterPro" id="IPR001872">
    <property type="entry name" value="Peptidase_A8"/>
</dbReference>
<evidence type="ECO:0000256" key="3">
    <source>
        <dbReference type="ARBA" id="ARBA00022670"/>
    </source>
</evidence>
<feature type="transmembrane region" description="Helical" evidence="9">
    <location>
        <begin position="23"/>
        <end position="48"/>
    </location>
</feature>
<comment type="caution">
    <text evidence="11">The sequence shown here is derived from an EMBL/GenBank/DDBJ whole genome shotgun (WGS) entry which is preliminary data.</text>
</comment>
<comment type="catalytic activity">
    <reaction evidence="9">
        <text>Release of signal peptides from bacterial membrane prolipoproteins. Hydrolyzes -Xaa-Yaa-Zaa-|-(S,diacylglyceryl)Cys-, in which Xaa is hydrophobic (preferably Leu), and Yaa (Ala or Ser) and Zaa (Gly or Ala) have small, neutral side chains.</text>
        <dbReference type="EC" id="3.4.23.36"/>
    </reaction>
</comment>
<reference evidence="11 12" key="1">
    <citation type="submission" date="2018-01" db="EMBL/GenBank/DDBJ databases">
        <title>Lactibacter flavus gen. nov., sp. nov., a novel bacterium of the family Propionibacteriaceae isolated from raw milk and dairy products.</title>
        <authorList>
            <person name="Wenning M."/>
            <person name="Breitenwieser F."/>
            <person name="Huptas C."/>
            <person name="von Neubeck M."/>
            <person name="Busse H.-J."/>
            <person name="Scherer S."/>
        </authorList>
    </citation>
    <scope>NUCLEOTIDE SEQUENCE [LARGE SCALE GENOMIC DNA]</scope>
    <source>
        <strain evidence="11 12">VG341</strain>
    </source>
</reference>
<dbReference type="GO" id="GO:0006508">
    <property type="term" value="P:proteolysis"/>
    <property type="evidence" value="ECO:0007669"/>
    <property type="project" value="UniProtKB-KW"/>
</dbReference>
<dbReference type="UniPathway" id="UPA00665"/>
<dbReference type="OrthoDB" id="4308908at2"/>
<feature type="transmembrane region" description="Helical" evidence="9">
    <location>
        <begin position="106"/>
        <end position="124"/>
    </location>
</feature>
<dbReference type="PRINTS" id="PR00781">
    <property type="entry name" value="LIPOSIGPTASE"/>
</dbReference>
<feature type="active site" evidence="9">
    <location>
        <position position="140"/>
    </location>
</feature>
<keyword evidence="6 9" id="KW-0378">Hydrolase</keyword>
<feature type="active site" evidence="9">
    <location>
        <position position="154"/>
    </location>
</feature>
<dbReference type="PANTHER" id="PTHR33695:SF1">
    <property type="entry name" value="LIPOPROTEIN SIGNAL PEPTIDASE"/>
    <property type="match status" value="1"/>
</dbReference>
<dbReference type="GO" id="GO:0005886">
    <property type="term" value="C:plasma membrane"/>
    <property type="evidence" value="ECO:0007669"/>
    <property type="project" value="UniProtKB-SubCell"/>
</dbReference>
<keyword evidence="4 9" id="KW-0812">Transmembrane</keyword>
<proteinExistence type="inferred from homology"/>
<keyword evidence="12" id="KW-1185">Reference proteome</keyword>
<keyword evidence="3 9" id="KW-0645">Protease</keyword>
<evidence type="ECO:0000256" key="10">
    <source>
        <dbReference type="RuleBase" id="RU004181"/>
    </source>
</evidence>
<name>A0A4Q2EIE5_9ACTN</name>
<comment type="function">
    <text evidence="9">This protein specifically catalyzes the removal of signal peptides from prolipoproteins.</text>
</comment>
<evidence type="ECO:0000313" key="12">
    <source>
        <dbReference type="Proteomes" id="UP000290624"/>
    </source>
</evidence>
<dbReference type="Proteomes" id="UP000290624">
    <property type="component" value="Unassembled WGS sequence"/>
</dbReference>
<protein>
    <recommendedName>
        <fullName evidence="9">Lipoprotein signal peptidase</fullName>
        <ecNumber evidence="9">3.4.23.36</ecNumber>
    </recommendedName>
    <alternativeName>
        <fullName evidence="9">Prolipoprotein signal peptidase</fullName>
    </alternativeName>
    <alternativeName>
        <fullName evidence="9">Signal peptidase II</fullName>
        <shortName evidence="9">SPase II</shortName>
    </alternativeName>
</protein>
<evidence type="ECO:0000256" key="1">
    <source>
        <dbReference type="ARBA" id="ARBA00006139"/>
    </source>
</evidence>
<gene>
    <name evidence="9" type="primary">lspA</name>
    <name evidence="11" type="ORF">C1706_07520</name>
</gene>
<keyword evidence="8 9" id="KW-0472">Membrane</keyword>
<dbReference type="EC" id="3.4.23.36" evidence="9"/>
<organism evidence="11 12">
    <name type="scientific">Propioniciclava flava</name>
    <dbReference type="NCBI Taxonomy" id="2072026"/>
    <lineage>
        <taxon>Bacteria</taxon>
        <taxon>Bacillati</taxon>
        <taxon>Actinomycetota</taxon>
        <taxon>Actinomycetes</taxon>
        <taxon>Propionibacteriales</taxon>
        <taxon>Propionibacteriaceae</taxon>
        <taxon>Propioniciclava</taxon>
    </lineage>
</organism>
<dbReference type="PANTHER" id="PTHR33695">
    <property type="entry name" value="LIPOPROTEIN SIGNAL PEPTIDASE"/>
    <property type="match status" value="1"/>
</dbReference>
<dbReference type="EMBL" id="PPCV01000004">
    <property type="protein sequence ID" value="RXW32476.1"/>
    <property type="molecule type" value="Genomic_DNA"/>
</dbReference>
<evidence type="ECO:0000256" key="2">
    <source>
        <dbReference type="ARBA" id="ARBA00022475"/>
    </source>
</evidence>
<evidence type="ECO:0000256" key="5">
    <source>
        <dbReference type="ARBA" id="ARBA00022750"/>
    </source>
</evidence>
<dbReference type="HAMAP" id="MF_00161">
    <property type="entry name" value="LspA"/>
    <property type="match status" value="1"/>
</dbReference>
<evidence type="ECO:0000256" key="4">
    <source>
        <dbReference type="ARBA" id="ARBA00022692"/>
    </source>
</evidence>
<evidence type="ECO:0000313" key="11">
    <source>
        <dbReference type="EMBL" id="RXW32476.1"/>
    </source>
</evidence>
<keyword evidence="7 9" id="KW-1133">Transmembrane helix</keyword>
<feature type="transmembrane region" description="Helical" evidence="9">
    <location>
        <begin position="80"/>
        <end position="99"/>
    </location>
</feature>
<evidence type="ECO:0000256" key="7">
    <source>
        <dbReference type="ARBA" id="ARBA00022989"/>
    </source>
</evidence>
<accession>A0A4Q2EIE5</accession>